<keyword evidence="3" id="KW-1185">Reference proteome</keyword>
<name>A0A0A2EYZ9_PORCN</name>
<dbReference type="Proteomes" id="UP000030125">
    <property type="component" value="Unassembled WGS sequence"/>
</dbReference>
<sequence>MSQYPCRHSPFFTSETSVSPTHTAPQKVLGSSQSSLTTFVFKSYDLRDQVLRLFSGSSQAGLMAVKDQDKGDA</sequence>
<protein>
    <submittedName>
        <fullName evidence="2">Uncharacterized protein</fullName>
    </submittedName>
</protein>
<feature type="region of interest" description="Disordered" evidence="1">
    <location>
        <begin position="1"/>
        <end position="28"/>
    </location>
</feature>
<dbReference type="EMBL" id="JQJD01000005">
    <property type="protein sequence ID" value="KGN82897.1"/>
    <property type="molecule type" value="Genomic_DNA"/>
</dbReference>
<feature type="compositionally biased region" description="Polar residues" evidence="1">
    <location>
        <begin position="11"/>
        <end position="28"/>
    </location>
</feature>
<accession>A0A0A2EYZ9</accession>
<dbReference type="AlphaFoldDB" id="A0A0A2EYZ9"/>
<gene>
    <name evidence="2" type="ORF">HQ35_01430</name>
</gene>
<organism evidence="2 3">
    <name type="scientific">Porphyromonas cangingivalis</name>
    <dbReference type="NCBI Taxonomy" id="36874"/>
    <lineage>
        <taxon>Bacteria</taxon>
        <taxon>Pseudomonadati</taxon>
        <taxon>Bacteroidota</taxon>
        <taxon>Bacteroidia</taxon>
        <taxon>Bacteroidales</taxon>
        <taxon>Porphyromonadaceae</taxon>
        <taxon>Porphyromonas</taxon>
    </lineage>
</organism>
<proteinExistence type="predicted"/>
<reference evidence="2 3" key="1">
    <citation type="submission" date="2014-08" db="EMBL/GenBank/DDBJ databases">
        <title>Porphyromonas cangingivalis strain:COT-109_OH1386 Genome sequencing.</title>
        <authorList>
            <person name="Wallis C."/>
            <person name="Deusch O."/>
            <person name="O'Flynn C."/>
            <person name="Davis I."/>
            <person name="Jospin G."/>
            <person name="Darling A.E."/>
            <person name="Coil D.A."/>
            <person name="Alexiev A."/>
            <person name="Horsfall A."/>
            <person name="Kirkwood N."/>
            <person name="Harris S."/>
            <person name="Eisen J.A."/>
        </authorList>
    </citation>
    <scope>NUCLEOTIDE SEQUENCE [LARGE SCALE GENOMIC DNA]</scope>
    <source>
        <strain evidence="3">COT-109 OH1386</strain>
    </source>
</reference>
<evidence type="ECO:0000313" key="3">
    <source>
        <dbReference type="Proteomes" id="UP000030125"/>
    </source>
</evidence>
<evidence type="ECO:0000313" key="2">
    <source>
        <dbReference type="EMBL" id="KGN82897.1"/>
    </source>
</evidence>
<comment type="caution">
    <text evidence="2">The sequence shown here is derived from an EMBL/GenBank/DDBJ whole genome shotgun (WGS) entry which is preliminary data.</text>
</comment>
<evidence type="ECO:0000256" key="1">
    <source>
        <dbReference type="SAM" id="MobiDB-lite"/>
    </source>
</evidence>